<accession>A0A517XU49</accession>
<dbReference type="SUPFAM" id="SSF56349">
    <property type="entry name" value="DNA breaking-rejoining enzymes"/>
    <property type="match status" value="1"/>
</dbReference>
<name>A0A517XU49_9BACT</name>
<feature type="domain" description="Tyr recombinase" evidence="4">
    <location>
        <begin position="228"/>
        <end position="392"/>
    </location>
</feature>
<dbReference type="AlphaFoldDB" id="A0A517XU49"/>
<evidence type="ECO:0000256" key="1">
    <source>
        <dbReference type="ARBA" id="ARBA00008857"/>
    </source>
</evidence>
<comment type="similarity">
    <text evidence="1">Belongs to the 'phage' integrase family.</text>
</comment>
<reference evidence="5 6" key="1">
    <citation type="submission" date="2019-02" db="EMBL/GenBank/DDBJ databases">
        <title>Deep-cultivation of Planctomycetes and their phenomic and genomic characterization uncovers novel biology.</title>
        <authorList>
            <person name="Wiegand S."/>
            <person name="Jogler M."/>
            <person name="Boedeker C."/>
            <person name="Pinto D."/>
            <person name="Vollmers J."/>
            <person name="Rivas-Marin E."/>
            <person name="Kohn T."/>
            <person name="Peeters S.H."/>
            <person name="Heuer A."/>
            <person name="Rast P."/>
            <person name="Oberbeckmann S."/>
            <person name="Bunk B."/>
            <person name="Jeske O."/>
            <person name="Meyerdierks A."/>
            <person name="Storesund J.E."/>
            <person name="Kallscheuer N."/>
            <person name="Luecker S."/>
            <person name="Lage O.M."/>
            <person name="Pohl T."/>
            <person name="Merkel B.J."/>
            <person name="Hornburger P."/>
            <person name="Mueller R.-W."/>
            <person name="Bruemmer F."/>
            <person name="Labrenz M."/>
            <person name="Spormann A.M."/>
            <person name="Op den Camp H."/>
            <person name="Overmann J."/>
            <person name="Amann R."/>
            <person name="Jetten M.S.M."/>
            <person name="Mascher T."/>
            <person name="Medema M.H."/>
            <person name="Devos D.P."/>
            <person name="Kaster A.-K."/>
            <person name="Ovreas L."/>
            <person name="Rohde M."/>
            <person name="Galperin M.Y."/>
            <person name="Jogler C."/>
        </authorList>
    </citation>
    <scope>NUCLEOTIDE SEQUENCE [LARGE SCALE GENOMIC DNA]</scope>
    <source>
        <strain evidence="5 6">ETA_A1</strain>
    </source>
</reference>
<dbReference type="InterPro" id="IPR050808">
    <property type="entry name" value="Phage_Integrase"/>
</dbReference>
<evidence type="ECO:0000259" key="4">
    <source>
        <dbReference type="Pfam" id="PF00589"/>
    </source>
</evidence>
<organism evidence="5 6">
    <name type="scientific">Urbifossiella limnaea</name>
    <dbReference type="NCBI Taxonomy" id="2528023"/>
    <lineage>
        <taxon>Bacteria</taxon>
        <taxon>Pseudomonadati</taxon>
        <taxon>Planctomycetota</taxon>
        <taxon>Planctomycetia</taxon>
        <taxon>Gemmatales</taxon>
        <taxon>Gemmataceae</taxon>
        <taxon>Urbifossiella</taxon>
    </lineage>
</organism>
<dbReference type="RefSeq" id="WP_145239619.1">
    <property type="nucleotide sequence ID" value="NZ_CP036273.1"/>
</dbReference>
<evidence type="ECO:0000256" key="2">
    <source>
        <dbReference type="ARBA" id="ARBA00022908"/>
    </source>
</evidence>
<keyword evidence="6" id="KW-1185">Reference proteome</keyword>
<dbReference type="OrthoDB" id="254233at2"/>
<keyword evidence="3" id="KW-0233">DNA recombination</keyword>
<evidence type="ECO:0000256" key="3">
    <source>
        <dbReference type="ARBA" id="ARBA00023172"/>
    </source>
</evidence>
<dbReference type="Pfam" id="PF00589">
    <property type="entry name" value="Phage_integrase"/>
    <property type="match status" value="1"/>
</dbReference>
<dbReference type="GO" id="GO:0006310">
    <property type="term" value="P:DNA recombination"/>
    <property type="evidence" value="ECO:0007669"/>
    <property type="project" value="UniProtKB-KW"/>
</dbReference>
<dbReference type="GO" id="GO:0015074">
    <property type="term" value="P:DNA integration"/>
    <property type="evidence" value="ECO:0007669"/>
    <property type="project" value="UniProtKB-KW"/>
</dbReference>
<dbReference type="Gene3D" id="1.10.443.10">
    <property type="entry name" value="Intergrase catalytic core"/>
    <property type="match status" value="1"/>
</dbReference>
<dbReference type="PANTHER" id="PTHR30629">
    <property type="entry name" value="PROPHAGE INTEGRASE"/>
    <property type="match status" value="1"/>
</dbReference>
<gene>
    <name evidence="5" type="ORF">ETAA1_30020</name>
</gene>
<dbReference type="KEGG" id="uli:ETAA1_30020"/>
<evidence type="ECO:0000313" key="6">
    <source>
        <dbReference type="Proteomes" id="UP000319576"/>
    </source>
</evidence>
<proteinExistence type="inferred from homology"/>
<dbReference type="InterPro" id="IPR011010">
    <property type="entry name" value="DNA_brk_join_enz"/>
</dbReference>
<dbReference type="EMBL" id="CP036273">
    <property type="protein sequence ID" value="QDU21039.1"/>
    <property type="molecule type" value="Genomic_DNA"/>
</dbReference>
<evidence type="ECO:0000313" key="5">
    <source>
        <dbReference type="EMBL" id="QDU21039.1"/>
    </source>
</evidence>
<dbReference type="InterPro" id="IPR002104">
    <property type="entry name" value="Integrase_catalytic"/>
</dbReference>
<dbReference type="Proteomes" id="UP000319576">
    <property type="component" value="Chromosome"/>
</dbReference>
<dbReference type="InterPro" id="IPR013762">
    <property type="entry name" value="Integrase-like_cat_sf"/>
</dbReference>
<dbReference type="PANTHER" id="PTHR30629:SF2">
    <property type="entry name" value="PROPHAGE INTEGRASE INTS-RELATED"/>
    <property type="match status" value="1"/>
</dbReference>
<sequence length="404" mass="45233">MSVRIPTYRYHKARACAVVTIRGRDHYLGLFNSPESREAYHRLVAEFLAEKARPAATSTSDPHPFTVVELVAQYIRFATGYYQKDDRPTGEMYPLKRALALLRRLYGRTPAAEFTPAKLKAVREAMLVEPVTRRVKVVDPATGTTRVEDKVIQVGWSRRVVNKQVGRIKRVFGWAVAQELVPPAVASALGHVDGLKRGRSAAREKPRVGSVDAAVVDKTLPHLPPVVKVMATVQRLTGCRPQEVVLMRAEEVDTGGPVWEYRPGRYKTEHHNPDADPDRARVVYLGPLAQAALAPFLGAGGTEFVFSPARSEKLRRGPNSKTRRVYNDRYTVHAYRQAVVRACKQAGVRPWTPNQLRHLRLTELRRGYGLEASRVCGGHREVGVTQVYAERDHDLARRVMAEAG</sequence>
<keyword evidence="2" id="KW-0229">DNA integration</keyword>
<protein>
    <submittedName>
        <fullName evidence="5">Phage integrase family protein</fullName>
    </submittedName>
</protein>
<dbReference type="GO" id="GO:0003677">
    <property type="term" value="F:DNA binding"/>
    <property type="evidence" value="ECO:0007669"/>
    <property type="project" value="InterPro"/>
</dbReference>